<keyword evidence="3" id="KW-1185">Reference proteome</keyword>
<dbReference type="EMBL" id="CP090163">
    <property type="protein sequence ID" value="UJO11920.1"/>
    <property type="molecule type" value="Genomic_DNA"/>
</dbReference>
<dbReference type="InterPro" id="IPR053221">
    <property type="entry name" value="Burnettramic_acid_biosynth"/>
</dbReference>
<feature type="compositionally biased region" description="Acidic residues" evidence="1">
    <location>
        <begin position="99"/>
        <end position="121"/>
    </location>
</feature>
<gene>
    <name evidence="2" type="ORF">CLAFUR5_02167</name>
</gene>
<reference evidence="2" key="1">
    <citation type="submission" date="2021-12" db="EMBL/GenBank/DDBJ databases">
        <authorList>
            <person name="Zaccaron A."/>
            <person name="Stergiopoulos I."/>
        </authorList>
    </citation>
    <scope>NUCLEOTIDE SEQUENCE</scope>
    <source>
        <strain evidence="2">Race5_Kim</strain>
    </source>
</reference>
<feature type="compositionally biased region" description="Basic and acidic residues" evidence="1">
    <location>
        <begin position="28"/>
        <end position="38"/>
    </location>
</feature>
<dbReference type="RefSeq" id="XP_047756286.1">
    <property type="nucleotide sequence ID" value="XM_047901315.1"/>
</dbReference>
<feature type="compositionally biased region" description="Acidic residues" evidence="1">
    <location>
        <begin position="132"/>
        <end position="142"/>
    </location>
</feature>
<dbReference type="KEGG" id="ffu:CLAFUR5_02167"/>
<dbReference type="Proteomes" id="UP000756132">
    <property type="component" value="Chromosome 1"/>
</dbReference>
<dbReference type="PANTHER" id="PTHR38887:SF1">
    <property type="entry name" value="RAS MODIFICATION PROTEIN ERF4"/>
    <property type="match status" value="1"/>
</dbReference>
<sequence>MSQQGRRNKGPIGGLLSLVGSGIGMASEYREHRKEQKQARTASQEQSVSTEASSSRAREGQARGEQGPPPAYDDSTTPRDAHLSDEKDPALFGDHENDSDSSDMDSVADDIEDWELDDALDPTDSKGLPTYDESEAANENETVDDLVRDVWVQTARRSRPHQAPLPVPVILPQRRPRKKARGFVRAYPPVLNDCGIDQDTFLRFLKNFHKSSQASPVFPAIKIAAGMAGMAPSVIAMAVCTAVQVAAGIGEEAQRRSRTNNFLDRMNGELFKPAGLYAMIVKYKSDADMQAAAARKQDLIGGLASMVKSEPVDFSTTQTIAKYTRLPSDDGGERSMKDRMKGLRLASDTTKGTFELPESAPLIFPGNDQKLEHEGPETFKDKTKDAKKFLADYFDRRAQVQYATQDPKSSLAVPESQRGFKSSLSDPNHPMHSGGFVAFLSGGKITPMQAKRERRMERNLDRDVRRIERGREPRNRRRYGDDYHEEVAHRSGCRFGLGVDLAQRNPALAGRSFGLTSGPMAHPPGMGRREDVYSARRGLDDGMLRYAMRGAQRREGGVGAVKRIMREDVLYLLIVNMPNEEDLAQAREEMAAAR</sequence>
<feature type="compositionally biased region" description="Basic and acidic residues" evidence="1">
    <location>
        <begin position="369"/>
        <end position="382"/>
    </location>
</feature>
<feature type="region of interest" description="Disordered" evidence="1">
    <location>
        <begin position="405"/>
        <end position="429"/>
    </location>
</feature>
<dbReference type="OrthoDB" id="3433125at2759"/>
<evidence type="ECO:0000256" key="1">
    <source>
        <dbReference type="SAM" id="MobiDB-lite"/>
    </source>
</evidence>
<evidence type="ECO:0000313" key="3">
    <source>
        <dbReference type="Proteomes" id="UP000756132"/>
    </source>
</evidence>
<feature type="compositionally biased region" description="Basic and acidic residues" evidence="1">
    <location>
        <begin position="76"/>
        <end position="98"/>
    </location>
</feature>
<feature type="region of interest" description="Disordered" evidence="1">
    <location>
        <begin position="26"/>
        <end position="142"/>
    </location>
</feature>
<dbReference type="AlphaFoldDB" id="A0A9Q8L6U4"/>
<protein>
    <submittedName>
        <fullName evidence="2">Burnettramic acids biosynthesis cluster protein E</fullName>
    </submittedName>
</protein>
<reference evidence="2" key="2">
    <citation type="journal article" date="2022" name="Microb. Genom.">
        <title>A chromosome-scale genome assembly of the tomato pathogen Cladosporium fulvum reveals a compartmentalized genome architecture and the presence of a dispensable chromosome.</title>
        <authorList>
            <person name="Zaccaron A.Z."/>
            <person name="Chen L.H."/>
            <person name="Samaras A."/>
            <person name="Stergiopoulos I."/>
        </authorList>
    </citation>
    <scope>NUCLEOTIDE SEQUENCE</scope>
    <source>
        <strain evidence="2">Race5_Kim</strain>
    </source>
</reference>
<organism evidence="2 3">
    <name type="scientific">Passalora fulva</name>
    <name type="common">Tomato leaf mold</name>
    <name type="synonym">Cladosporium fulvum</name>
    <dbReference type="NCBI Taxonomy" id="5499"/>
    <lineage>
        <taxon>Eukaryota</taxon>
        <taxon>Fungi</taxon>
        <taxon>Dikarya</taxon>
        <taxon>Ascomycota</taxon>
        <taxon>Pezizomycotina</taxon>
        <taxon>Dothideomycetes</taxon>
        <taxon>Dothideomycetidae</taxon>
        <taxon>Mycosphaerellales</taxon>
        <taxon>Mycosphaerellaceae</taxon>
        <taxon>Fulvia</taxon>
    </lineage>
</organism>
<dbReference type="GeneID" id="71982045"/>
<feature type="compositionally biased region" description="Polar residues" evidence="1">
    <location>
        <begin position="39"/>
        <end position="55"/>
    </location>
</feature>
<proteinExistence type="predicted"/>
<name>A0A9Q8L6U4_PASFU</name>
<feature type="region of interest" description="Disordered" evidence="1">
    <location>
        <begin position="356"/>
        <end position="382"/>
    </location>
</feature>
<evidence type="ECO:0000313" key="2">
    <source>
        <dbReference type="EMBL" id="UJO11920.1"/>
    </source>
</evidence>
<accession>A0A9Q8L6U4</accession>
<dbReference type="PANTHER" id="PTHR38887">
    <property type="entry name" value="CHROMOSOME 21, WHOLE GENOME SHOTGUN SEQUENCE"/>
    <property type="match status" value="1"/>
</dbReference>